<dbReference type="GO" id="GO:0051920">
    <property type="term" value="F:peroxiredoxin activity"/>
    <property type="evidence" value="ECO:0007669"/>
    <property type="project" value="InterPro"/>
</dbReference>
<dbReference type="AlphaFoldDB" id="A0A4Q7UU93"/>
<dbReference type="EMBL" id="SHKL01000001">
    <property type="protein sequence ID" value="RZT84381.1"/>
    <property type="molecule type" value="Genomic_DNA"/>
</dbReference>
<dbReference type="PANTHER" id="PTHR34846">
    <property type="entry name" value="4-CARBOXYMUCONOLACTONE DECARBOXYLASE FAMILY PROTEIN (AFU_ORTHOLOGUE AFUA_6G11590)"/>
    <property type="match status" value="1"/>
</dbReference>
<reference evidence="2 3" key="1">
    <citation type="submission" date="2019-02" db="EMBL/GenBank/DDBJ databases">
        <title>Sequencing the genomes of 1000 actinobacteria strains.</title>
        <authorList>
            <person name="Klenk H.-P."/>
        </authorList>
    </citation>
    <scope>NUCLEOTIDE SEQUENCE [LARGE SCALE GENOMIC DNA]</scope>
    <source>
        <strain evidence="2 3">DSM 45779</strain>
    </source>
</reference>
<accession>A0A4Q7UU93</accession>
<keyword evidence="2" id="KW-0575">Peroxidase</keyword>
<comment type="caution">
    <text evidence="2">The sequence shown here is derived from an EMBL/GenBank/DDBJ whole genome shotgun (WGS) entry which is preliminary data.</text>
</comment>
<evidence type="ECO:0000313" key="2">
    <source>
        <dbReference type="EMBL" id="RZT84381.1"/>
    </source>
</evidence>
<protein>
    <submittedName>
        <fullName evidence="2">Alkylhydroperoxidase family enzyme</fullName>
    </submittedName>
</protein>
<evidence type="ECO:0000259" key="1">
    <source>
        <dbReference type="Pfam" id="PF02627"/>
    </source>
</evidence>
<organism evidence="2 3">
    <name type="scientific">Pseudonocardia sediminis</name>
    <dbReference type="NCBI Taxonomy" id="1397368"/>
    <lineage>
        <taxon>Bacteria</taxon>
        <taxon>Bacillati</taxon>
        <taxon>Actinomycetota</taxon>
        <taxon>Actinomycetes</taxon>
        <taxon>Pseudonocardiales</taxon>
        <taxon>Pseudonocardiaceae</taxon>
        <taxon>Pseudonocardia</taxon>
    </lineage>
</organism>
<feature type="domain" description="Carboxymuconolactone decarboxylase-like" evidence="1">
    <location>
        <begin position="57"/>
        <end position="132"/>
    </location>
</feature>
<dbReference type="SUPFAM" id="SSF69118">
    <property type="entry name" value="AhpD-like"/>
    <property type="match status" value="1"/>
</dbReference>
<name>A0A4Q7UU93_PSEST</name>
<sequence length="196" mass="21527">MLRRSAAHVVWFYGRTMARVEYVDPENAPPETASALGRLPQAHVFGLMAQARTAFTPWLRLGGALLNDLALAPSLRELTILQVGRLAQRYEWVQHVPIALATGVSREQIDALERGVVEESLFDPTQRAVLRFVADLVRDGEVSDSDFATLSDLLDEQQIVEVALVAGHYLGLARIMTALRIDPDDPMGPEALNAGT</sequence>
<dbReference type="InterPro" id="IPR029032">
    <property type="entry name" value="AhpD-like"/>
</dbReference>
<proteinExistence type="predicted"/>
<dbReference type="Proteomes" id="UP000291591">
    <property type="component" value="Unassembled WGS sequence"/>
</dbReference>
<dbReference type="Pfam" id="PF02627">
    <property type="entry name" value="CMD"/>
    <property type="match status" value="1"/>
</dbReference>
<gene>
    <name evidence="2" type="ORF">EV383_1221</name>
</gene>
<keyword evidence="2" id="KW-0560">Oxidoreductase</keyword>
<dbReference type="Gene3D" id="1.20.1290.10">
    <property type="entry name" value="AhpD-like"/>
    <property type="match status" value="1"/>
</dbReference>
<keyword evidence="3" id="KW-1185">Reference proteome</keyword>
<dbReference type="InterPro" id="IPR003779">
    <property type="entry name" value="CMD-like"/>
</dbReference>
<dbReference type="PANTHER" id="PTHR34846:SF5">
    <property type="entry name" value="CARBOXYMUCONOLACTONE DECARBOXYLASE-LIKE DOMAIN-CONTAINING PROTEIN"/>
    <property type="match status" value="1"/>
</dbReference>
<evidence type="ECO:0000313" key="3">
    <source>
        <dbReference type="Proteomes" id="UP000291591"/>
    </source>
</evidence>